<evidence type="ECO:0000313" key="2">
    <source>
        <dbReference type="EMBL" id="PVY77651.1"/>
    </source>
</evidence>
<dbReference type="EMBL" id="NMPM01000101">
    <property type="protein sequence ID" value="PAV24828.1"/>
    <property type="molecule type" value="Genomic_DNA"/>
</dbReference>
<sequence length="77" mass="8650">MNLKSLSDRALNGLDAVGYQLDNLGITNKINRHSLIALMMAEQKHLEGEWDSLQARYGARFRQVEGLVGRVRGLIRA</sequence>
<name>A0A2A2I093_9GAMM</name>
<comment type="caution">
    <text evidence="1">The sequence shown here is derived from an EMBL/GenBank/DDBJ whole genome shotgun (WGS) entry which is preliminary data.</text>
</comment>
<proteinExistence type="predicted"/>
<dbReference type="Proteomes" id="UP000218332">
    <property type="component" value="Unassembled WGS sequence"/>
</dbReference>
<dbReference type="Proteomes" id="UP000245887">
    <property type="component" value="Unassembled WGS sequence"/>
</dbReference>
<dbReference type="OrthoDB" id="6199196at2"/>
<reference evidence="2 4" key="2">
    <citation type="submission" date="2018-04" db="EMBL/GenBank/DDBJ databases">
        <title>Genomic Encyclopedia of Type Strains, Phase IV (KMG-IV): sequencing the most valuable type-strain genomes for metagenomic binning, comparative biology and taxonomic classification.</title>
        <authorList>
            <person name="Goeker M."/>
        </authorList>
    </citation>
    <scope>NUCLEOTIDE SEQUENCE [LARGE SCALE GENOMIC DNA]</scope>
    <source>
        <strain evidence="2 4">DSM 28688</strain>
    </source>
</reference>
<dbReference type="AlphaFoldDB" id="A0A2A2I093"/>
<evidence type="ECO:0000313" key="4">
    <source>
        <dbReference type="Proteomes" id="UP000245887"/>
    </source>
</evidence>
<reference evidence="1 3" key="1">
    <citation type="submission" date="2017-07" db="EMBL/GenBank/DDBJ databases">
        <title>Tamlnaduibacter salinus (Mi-7) genome sequencing.</title>
        <authorList>
            <person name="Verma A."/>
            <person name="Krishnamurthi S."/>
        </authorList>
    </citation>
    <scope>NUCLEOTIDE SEQUENCE [LARGE SCALE GENOMIC DNA]</scope>
    <source>
        <strain evidence="1 3">Mi-7</strain>
    </source>
</reference>
<evidence type="ECO:0000313" key="3">
    <source>
        <dbReference type="Proteomes" id="UP000218332"/>
    </source>
</evidence>
<organism evidence="1 3">
    <name type="scientific">Tamilnaduibacter salinus</name>
    <dbReference type="NCBI Taxonomy" id="1484056"/>
    <lineage>
        <taxon>Bacteria</taxon>
        <taxon>Pseudomonadati</taxon>
        <taxon>Pseudomonadota</taxon>
        <taxon>Gammaproteobacteria</taxon>
        <taxon>Pseudomonadales</taxon>
        <taxon>Marinobacteraceae</taxon>
        <taxon>Tamilnaduibacter</taxon>
    </lineage>
</organism>
<dbReference type="RefSeq" id="WP_095612111.1">
    <property type="nucleotide sequence ID" value="NZ_NMPM01000101.1"/>
</dbReference>
<dbReference type="EMBL" id="QEKQ01000003">
    <property type="protein sequence ID" value="PVY77651.1"/>
    <property type="molecule type" value="Genomic_DNA"/>
</dbReference>
<gene>
    <name evidence="2" type="ORF">C8D92_103338</name>
    <name evidence="1" type="ORF">CF392_14240</name>
</gene>
<protein>
    <submittedName>
        <fullName evidence="1">Uncharacterized protein</fullName>
    </submittedName>
</protein>
<evidence type="ECO:0000313" key="1">
    <source>
        <dbReference type="EMBL" id="PAV24828.1"/>
    </source>
</evidence>
<accession>A0A2A2I093</accession>
<keyword evidence="3" id="KW-1185">Reference proteome</keyword>